<proteinExistence type="predicted"/>
<dbReference type="Gene3D" id="2.170.16.10">
    <property type="entry name" value="Hedgehog/Intein (Hint) domain"/>
    <property type="match status" value="1"/>
</dbReference>
<accession>A0A291M1A7</accession>
<dbReference type="Proteomes" id="UP000219050">
    <property type="component" value="Chromosome"/>
</dbReference>
<dbReference type="EMBL" id="CP021404">
    <property type="protein sequence ID" value="ATI42739.1"/>
    <property type="molecule type" value="Genomic_DNA"/>
</dbReference>
<feature type="domain" description="Hedgehog/Intein (Hint)" evidence="1">
    <location>
        <begin position="189"/>
        <end position="335"/>
    </location>
</feature>
<reference evidence="2 3" key="1">
    <citation type="submission" date="2017-05" db="EMBL/GenBank/DDBJ databases">
        <title>Comparative genomic and metabolic analysis of manganese-oxidizing mechanisms in Celeribater manganoxidans DY25T: its adaption to the environment of polymetallic nodule.</title>
        <authorList>
            <person name="Wang X."/>
        </authorList>
    </citation>
    <scope>NUCLEOTIDE SEQUENCE [LARGE SCALE GENOMIC DNA]</scope>
    <source>
        <strain evidence="2 3">DY25</strain>
    </source>
</reference>
<dbReference type="Pfam" id="PF13403">
    <property type="entry name" value="Hint_2"/>
    <property type="match status" value="1"/>
</dbReference>
<dbReference type="AlphaFoldDB" id="A0A291M1A7"/>
<dbReference type="RefSeq" id="WP_097373787.1">
    <property type="nucleotide sequence ID" value="NZ_CP021404.1"/>
</dbReference>
<evidence type="ECO:0000259" key="1">
    <source>
        <dbReference type="Pfam" id="PF13403"/>
    </source>
</evidence>
<keyword evidence="3" id="KW-1185">Reference proteome</keyword>
<gene>
    <name evidence="2" type="ORF">CBW24_12485</name>
</gene>
<sequence>MATGWDGTFLVPWSDIVIDGLPGTGPEEMRVGSTWRRSGQQGTTHTGGALGAATGAVRLDGPAEVAILRNALGQADLHRRAARKVRRMARDPGFDPARATAPLILSAEMRVPAGDDPGSEDDPLLDTWFTLTDGCGLWRGMLVPYRPRKPLILFCGALPPAGVELHVVRLSPHLTASAGLPAPRPRPVICFTPGTRIATPRGPMPVELLRAGDLVSTRDDGPQPLVWTGQRRLSGAALHATPALRPIRLRANALGTGRPDGDLLVSPGHRMLIRGDAARDLFGEAEVLVRAGDLLDQPGIARDLHLREVCYIHLMFERHQIVLANGMESESFHPGEAGQGDLTRDDRLRMARALPRLRDSMTLTGQAVSGYGPAARRMLNRAEAAILAHGLPPARLRHARRA</sequence>
<evidence type="ECO:0000313" key="3">
    <source>
        <dbReference type="Proteomes" id="UP000219050"/>
    </source>
</evidence>
<dbReference type="KEGG" id="cmag:CBW24_12485"/>
<dbReference type="SUPFAM" id="SSF51294">
    <property type="entry name" value="Hedgehog/intein (Hint) domain"/>
    <property type="match status" value="1"/>
</dbReference>
<organism evidence="2 3">
    <name type="scientific">Pacificitalea manganoxidans</name>
    <dbReference type="NCBI Taxonomy" id="1411902"/>
    <lineage>
        <taxon>Bacteria</taxon>
        <taxon>Pseudomonadati</taxon>
        <taxon>Pseudomonadota</taxon>
        <taxon>Alphaproteobacteria</taxon>
        <taxon>Rhodobacterales</taxon>
        <taxon>Paracoccaceae</taxon>
        <taxon>Pacificitalea</taxon>
    </lineage>
</organism>
<protein>
    <recommendedName>
        <fullName evidence="1">Hedgehog/Intein (Hint) domain-containing protein</fullName>
    </recommendedName>
</protein>
<dbReference type="InterPro" id="IPR028992">
    <property type="entry name" value="Hedgehog/Intein_dom"/>
</dbReference>
<dbReference type="InterPro" id="IPR036844">
    <property type="entry name" value="Hint_dom_sf"/>
</dbReference>
<dbReference type="OrthoDB" id="6305173at2"/>
<evidence type="ECO:0000313" key="2">
    <source>
        <dbReference type="EMBL" id="ATI42739.1"/>
    </source>
</evidence>
<name>A0A291M1A7_9RHOB</name>